<dbReference type="InterPro" id="IPR038279">
    <property type="entry name" value="Ndc10_dom2_sf"/>
</dbReference>
<reference evidence="4" key="1">
    <citation type="journal article" date="2018" name="Sci. Rep.">
        <title>Characterisation of pathogen-specific regions and novel effector candidates in Fusarium oxysporum f. sp. cepae.</title>
        <authorList>
            <person name="Armitage A.D."/>
            <person name="Taylor A."/>
            <person name="Sobczyk M.K."/>
            <person name="Baxter L."/>
            <person name="Greenfield B.P."/>
            <person name="Bates H.J."/>
            <person name="Wilson F."/>
            <person name="Jackson A.C."/>
            <person name="Ott S."/>
            <person name="Harrison R.J."/>
            <person name="Clarkson J.P."/>
        </authorList>
    </citation>
    <scope>NUCLEOTIDE SEQUENCE [LARGE SCALE GENOMIC DNA]</scope>
    <source>
        <strain evidence="4">FoC_Fus2</strain>
    </source>
</reference>
<dbReference type="Pfam" id="PF16787">
    <property type="entry name" value="NDC10_II"/>
    <property type="match status" value="1"/>
</dbReference>
<feature type="domain" description="Ndc10" evidence="3">
    <location>
        <begin position="256"/>
        <end position="467"/>
    </location>
</feature>
<feature type="domain" description="Transcription activator GCR1-like" evidence="2">
    <location>
        <begin position="591"/>
        <end position="664"/>
    </location>
</feature>
<dbReference type="AlphaFoldDB" id="A0A3L6N7N0"/>
<name>A0A3L6N7N0_FUSOX</name>
<feature type="compositionally biased region" description="Low complexity" evidence="1">
    <location>
        <begin position="689"/>
        <end position="699"/>
    </location>
</feature>
<comment type="caution">
    <text evidence="4">The sequence shown here is derived from an EMBL/GenBank/DDBJ whole genome shotgun (WGS) entry which is preliminary data.</text>
</comment>
<feature type="compositionally biased region" description="Basic and acidic residues" evidence="1">
    <location>
        <begin position="219"/>
        <end position="228"/>
    </location>
</feature>
<dbReference type="InterPro" id="IPR031872">
    <property type="entry name" value="NDC10_II"/>
</dbReference>
<evidence type="ECO:0008006" key="5">
    <source>
        <dbReference type="Google" id="ProtNLM"/>
    </source>
</evidence>
<proteinExistence type="predicted"/>
<accession>A0A3L6N7N0</accession>
<dbReference type="InterPro" id="IPR052146">
    <property type="entry name" value="HOT1"/>
</dbReference>
<protein>
    <recommendedName>
        <fullName evidence="5">High-osmolarity-induced transcription protein 1</fullName>
    </recommendedName>
</protein>
<dbReference type="PANTHER" id="PTHR37784:SF2">
    <property type="entry name" value="HIGH-OSMOLARITY-INDUCED TRANSCRIPTION PROTEIN 1"/>
    <property type="match status" value="1"/>
</dbReference>
<evidence type="ECO:0000259" key="3">
    <source>
        <dbReference type="Pfam" id="PF16787"/>
    </source>
</evidence>
<evidence type="ECO:0000256" key="1">
    <source>
        <dbReference type="SAM" id="MobiDB-lite"/>
    </source>
</evidence>
<feature type="region of interest" description="Disordered" evidence="1">
    <location>
        <begin position="211"/>
        <end position="230"/>
    </location>
</feature>
<evidence type="ECO:0000259" key="2">
    <source>
        <dbReference type="Pfam" id="PF12550"/>
    </source>
</evidence>
<feature type="compositionally biased region" description="Low complexity" evidence="1">
    <location>
        <begin position="709"/>
        <end position="718"/>
    </location>
</feature>
<feature type="region of interest" description="Disordered" evidence="1">
    <location>
        <begin position="678"/>
        <end position="718"/>
    </location>
</feature>
<dbReference type="GO" id="GO:0000981">
    <property type="term" value="F:DNA-binding transcription factor activity, RNA polymerase II-specific"/>
    <property type="evidence" value="ECO:0007669"/>
    <property type="project" value="TreeGrafter"/>
</dbReference>
<dbReference type="GO" id="GO:0060963">
    <property type="term" value="P:positive regulation of ribosomal protein gene transcription by RNA polymerase II"/>
    <property type="evidence" value="ECO:0007669"/>
    <property type="project" value="TreeGrafter"/>
</dbReference>
<dbReference type="Proteomes" id="UP000270866">
    <property type="component" value="Chromosome 10"/>
</dbReference>
<dbReference type="Pfam" id="PF12550">
    <property type="entry name" value="GCR1_C"/>
    <property type="match status" value="1"/>
</dbReference>
<feature type="region of interest" description="Disordered" evidence="1">
    <location>
        <begin position="1"/>
        <end position="37"/>
    </location>
</feature>
<evidence type="ECO:0000313" key="4">
    <source>
        <dbReference type="EMBL" id="RKK12793.1"/>
    </source>
</evidence>
<dbReference type="Gene3D" id="1.10.443.20">
    <property type="entry name" value="Centromere DNA-binding protein complex CBF3 subunit, domain 2"/>
    <property type="match status" value="1"/>
</dbReference>
<organism evidence="4">
    <name type="scientific">Fusarium oxysporum f. sp. cepae</name>
    <dbReference type="NCBI Taxonomy" id="396571"/>
    <lineage>
        <taxon>Eukaryota</taxon>
        <taxon>Fungi</taxon>
        <taxon>Dikarya</taxon>
        <taxon>Ascomycota</taxon>
        <taxon>Pezizomycotina</taxon>
        <taxon>Sordariomycetes</taxon>
        <taxon>Hypocreomycetidae</taxon>
        <taxon>Hypocreales</taxon>
        <taxon>Nectriaceae</taxon>
        <taxon>Fusarium</taxon>
        <taxon>Fusarium oxysporum species complex</taxon>
    </lineage>
</organism>
<dbReference type="GO" id="GO:0000978">
    <property type="term" value="F:RNA polymerase II cis-regulatory region sequence-specific DNA binding"/>
    <property type="evidence" value="ECO:0007669"/>
    <property type="project" value="TreeGrafter"/>
</dbReference>
<gene>
    <name evidence="4" type="ORF">BFJ65_g12053</name>
</gene>
<dbReference type="PANTHER" id="PTHR37784">
    <property type="entry name" value="PROTEIN MSN1"/>
    <property type="match status" value="1"/>
</dbReference>
<dbReference type="InterPro" id="IPR022210">
    <property type="entry name" value="TF_GCR1-like"/>
</dbReference>
<sequence>MAADDSYTAADERAHAARRAGLQAKKDEQPANTARSYAAKQREWKAWCRTPRAAADGSLYSWPDGKLVTPDKLAAWLKEDILLRRVAPPQKKPRARGKGKGKGKAVQLRRQLEQEQLEAAALAEAESLAEALEVPLAEAAELLADDREGYVPPTALAPAAADLAEGSLLTRGTINAYIAAVIKLWRLQVAHGNANTENPRGAAVRGFLEQRGRQRGKHDHASFKDRGTDGIQAGYSPDEWLRVQDLLLSGATYMPQNLRTRVNLLFGHYYLLRGENRRKIELADLSLLDYPSSEGPTPCGCLVTLLRDGKLNKTAKKEFMGALRHKDPLFCTQGALAQLFFWRWHVAGEPSSSFRRRQDWYRIKVLVGRDREQELLYPMQLQETWRIFGAAGLMASKKTHLLRRVGAQDAETYGISLAQISQAGRWNQSVLCQAYLMHLLRQFMHIIAGFSASPGDYFLARAAYEPPPEWDKFAVAVRSDAVGATEPLSLLVQRALPELSGVLESTREAVLQNSQRLAIRLEARLEGIQDGLDALLQGKVPVTFTGHFGARPAVSLAPAPSTAPTLNFNTAPAPAPEPPVPGMPVVAALAKVFTVRDVWKEWEEGIAGQPAVRVLEETWGSRWRPGNGIRVQFCRRKVIWDELLACTASGKNEEEAIAELELLRAGRSLNRLVDELKQRRRRGRGQGQGRIRVQVGTPVPDNPGPGPRPTRGQGHQGR</sequence>
<dbReference type="EMBL" id="MRCU01000008">
    <property type="protein sequence ID" value="RKK12793.1"/>
    <property type="molecule type" value="Genomic_DNA"/>
</dbReference>